<name>A0A5B7E1G1_PORTR</name>
<protein>
    <submittedName>
        <fullName evidence="2">Uncharacterized protein</fullName>
    </submittedName>
</protein>
<sequence>MPNKSCVNNSKQQSMVKLLSDEVFRKTSGQAANHKSKVILKKTNEYDKLRALGTGPETQIELEQKNENYVNNLKQNGSSPSGKRKSSGTSNNTTAKVHIVAVAKKESNTPHQVEDTVVHGMEKSSVQIIQNYKNDSPEKNAVLPCKNSKDIEVLSKKKKVPQELPLILHSSKPSLHRSERVCIKVFSSKAKTLTQENCTKNLVRNKKESVWLYQNPCKERLKQKKEGKTSHGPPPLDLAYHQEDRESNNNTAISSLSSPKPSCKNEVRLASASHIKDKLKHSSSRSEKYKLDINNCTIPKANESVPVLKSSEDKNSCAEGTSGRHHKVSSTSVKKAKNKNIENSYNKETVDETPENSRDGKKCTNKQYHKPLTPKSAKVELDDKKKGFEKTRDKSLMFEENKLLKKSKLSSPVSGPERCVNKTVPGVTPNKQGTPCKKPKEKKQKLTFEELMNYDASSLGHS</sequence>
<comment type="caution">
    <text evidence="2">The sequence shown here is derived from an EMBL/GenBank/DDBJ whole genome shotgun (WGS) entry which is preliminary data.</text>
</comment>
<gene>
    <name evidence="2" type="ORF">E2C01_020423</name>
</gene>
<feature type="region of interest" description="Disordered" evidence="1">
    <location>
        <begin position="406"/>
        <end position="462"/>
    </location>
</feature>
<accession>A0A5B7E1G1</accession>
<proteinExistence type="predicted"/>
<feature type="region of interest" description="Disordered" evidence="1">
    <location>
        <begin position="222"/>
        <end position="241"/>
    </location>
</feature>
<feature type="compositionally biased region" description="Basic residues" evidence="1">
    <location>
        <begin position="323"/>
        <end position="338"/>
    </location>
</feature>
<reference evidence="2 3" key="1">
    <citation type="submission" date="2019-05" db="EMBL/GenBank/DDBJ databases">
        <title>Another draft genome of Portunus trituberculatus and its Hox gene families provides insights of decapod evolution.</title>
        <authorList>
            <person name="Jeong J.-H."/>
            <person name="Song I."/>
            <person name="Kim S."/>
            <person name="Choi T."/>
            <person name="Kim D."/>
            <person name="Ryu S."/>
            <person name="Kim W."/>
        </authorList>
    </citation>
    <scope>NUCLEOTIDE SEQUENCE [LARGE SCALE GENOMIC DNA]</scope>
    <source>
        <tissue evidence="2">Muscle</tissue>
    </source>
</reference>
<evidence type="ECO:0000313" key="2">
    <source>
        <dbReference type="EMBL" id="MPC27255.1"/>
    </source>
</evidence>
<dbReference type="OrthoDB" id="6349262at2759"/>
<dbReference type="AlphaFoldDB" id="A0A5B7E1G1"/>
<feature type="compositionally biased region" description="Basic and acidic residues" evidence="1">
    <location>
        <begin position="377"/>
        <end position="386"/>
    </location>
</feature>
<evidence type="ECO:0000313" key="3">
    <source>
        <dbReference type="Proteomes" id="UP000324222"/>
    </source>
</evidence>
<evidence type="ECO:0000256" key="1">
    <source>
        <dbReference type="SAM" id="MobiDB-lite"/>
    </source>
</evidence>
<feature type="region of interest" description="Disordered" evidence="1">
    <location>
        <begin position="306"/>
        <end position="386"/>
    </location>
</feature>
<dbReference type="EMBL" id="VSRR010001715">
    <property type="protein sequence ID" value="MPC27255.1"/>
    <property type="molecule type" value="Genomic_DNA"/>
</dbReference>
<keyword evidence="3" id="KW-1185">Reference proteome</keyword>
<dbReference type="Proteomes" id="UP000324222">
    <property type="component" value="Unassembled WGS sequence"/>
</dbReference>
<feature type="region of interest" description="Disordered" evidence="1">
    <location>
        <begin position="68"/>
        <end position="93"/>
    </location>
</feature>
<organism evidence="2 3">
    <name type="scientific">Portunus trituberculatus</name>
    <name type="common">Swimming crab</name>
    <name type="synonym">Neptunus trituberculatus</name>
    <dbReference type="NCBI Taxonomy" id="210409"/>
    <lineage>
        <taxon>Eukaryota</taxon>
        <taxon>Metazoa</taxon>
        <taxon>Ecdysozoa</taxon>
        <taxon>Arthropoda</taxon>
        <taxon>Crustacea</taxon>
        <taxon>Multicrustacea</taxon>
        <taxon>Malacostraca</taxon>
        <taxon>Eumalacostraca</taxon>
        <taxon>Eucarida</taxon>
        <taxon>Decapoda</taxon>
        <taxon>Pleocyemata</taxon>
        <taxon>Brachyura</taxon>
        <taxon>Eubrachyura</taxon>
        <taxon>Portunoidea</taxon>
        <taxon>Portunidae</taxon>
        <taxon>Portuninae</taxon>
        <taxon>Portunus</taxon>
    </lineage>
</organism>